<evidence type="ECO:0000256" key="1">
    <source>
        <dbReference type="SAM" id="MobiDB-lite"/>
    </source>
</evidence>
<feature type="region of interest" description="Disordered" evidence="1">
    <location>
        <begin position="50"/>
        <end position="109"/>
    </location>
</feature>
<organism evidence="2 3">
    <name type="scientific">Prorocentrum cordatum</name>
    <dbReference type="NCBI Taxonomy" id="2364126"/>
    <lineage>
        <taxon>Eukaryota</taxon>
        <taxon>Sar</taxon>
        <taxon>Alveolata</taxon>
        <taxon>Dinophyceae</taxon>
        <taxon>Prorocentrales</taxon>
        <taxon>Prorocentraceae</taxon>
        <taxon>Prorocentrum</taxon>
    </lineage>
</organism>
<protein>
    <submittedName>
        <fullName evidence="2">Uncharacterized protein</fullName>
    </submittedName>
</protein>
<accession>A0ABN9ULP3</accession>
<evidence type="ECO:0000313" key="2">
    <source>
        <dbReference type="EMBL" id="CAK0860807.1"/>
    </source>
</evidence>
<name>A0ABN9ULP3_9DINO</name>
<evidence type="ECO:0000313" key="3">
    <source>
        <dbReference type="Proteomes" id="UP001189429"/>
    </source>
</evidence>
<feature type="region of interest" description="Disordered" evidence="1">
    <location>
        <begin position="1"/>
        <end position="36"/>
    </location>
</feature>
<sequence>MQKTAAAKADKAAAAKACGSAPQGGSGSGFSTERLGSCSDTLRTLNALAAPLPAEEKKENVAVPATSSTAGVGTAISPSAPSTQNASPSLYASLYGSPDEEYDPAKPNDYDEFCRRQAAGKLRQWRNLQCDGDKLLKVPIAVGANEGERARNYFLPMGSAPGYDQSELVLVA</sequence>
<proteinExistence type="predicted"/>
<dbReference type="Proteomes" id="UP001189429">
    <property type="component" value="Unassembled WGS sequence"/>
</dbReference>
<reference evidence="2" key="1">
    <citation type="submission" date="2023-10" db="EMBL/GenBank/DDBJ databases">
        <authorList>
            <person name="Chen Y."/>
            <person name="Shah S."/>
            <person name="Dougan E. K."/>
            <person name="Thang M."/>
            <person name="Chan C."/>
        </authorList>
    </citation>
    <scope>NUCLEOTIDE SEQUENCE [LARGE SCALE GENOMIC DNA]</scope>
</reference>
<gene>
    <name evidence="2" type="ORF">PCOR1329_LOCUS49669</name>
</gene>
<feature type="compositionally biased region" description="Polar residues" evidence="1">
    <location>
        <begin position="65"/>
        <end position="90"/>
    </location>
</feature>
<comment type="caution">
    <text evidence="2">The sequence shown here is derived from an EMBL/GenBank/DDBJ whole genome shotgun (WGS) entry which is preliminary data.</text>
</comment>
<keyword evidence="3" id="KW-1185">Reference proteome</keyword>
<dbReference type="EMBL" id="CAUYUJ010016015">
    <property type="protein sequence ID" value="CAK0860807.1"/>
    <property type="molecule type" value="Genomic_DNA"/>
</dbReference>